<accession>A0A9X1LWS1</accession>
<dbReference type="AlphaFoldDB" id="A0A9X1LWS1"/>
<feature type="transmembrane region" description="Helical" evidence="8">
    <location>
        <begin position="281"/>
        <end position="301"/>
    </location>
</feature>
<keyword evidence="3" id="KW-0813">Transport</keyword>
<evidence type="ECO:0000256" key="5">
    <source>
        <dbReference type="ARBA" id="ARBA00022692"/>
    </source>
</evidence>
<dbReference type="PANTHER" id="PTHR21716">
    <property type="entry name" value="TRANSMEMBRANE PROTEIN"/>
    <property type="match status" value="1"/>
</dbReference>
<dbReference type="GO" id="GO:0005886">
    <property type="term" value="C:plasma membrane"/>
    <property type="evidence" value="ECO:0007669"/>
    <property type="project" value="UniProtKB-SubCell"/>
</dbReference>
<evidence type="ECO:0000256" key="2">
    <source>
        <dbReference type="ARBA" id="ARBA00009773"/>
    </source>
</evidence>
<feature type="transmembrane region" description="Helical" evidence="8">
    <location>
        <begin position="308"/>
        <end position="330"/>
    </location>
</feature>
<evidence type="ECO:0000256" key="1">
    <source>
        <dbReference type="ARBA" id="ARBA00004651"/>
    </source>
</evidence>
<comment type="subcellular location">
    <subcellularLocation>
        <location evidence="1">Cell membrane</location>
        <topology evidence="1">Multi-pass membrane protein</topology>
    </subcellularLocation>
</comment>
<protein>
    <submittedName>
        <fullName evidence="9">AI-2E family transporter</fullName>
    </submittedName>
</protein>
<evidence type="ECO:0000256" key="3">
    <source>
        <dbReference type="ARBA" id="ARBA00022448"/>
    </source>
</evidence>
<proteinExistence type="inferred from homology"/>
<keyword evidence="10" id="KW-1185">Reference proteome</keyword>
<feature type="transmembrane region" description="Helical" evidence="8">
    <location>
        <begin position="195"/>
        <end position="217"/>
    </location>
</feature>
<dbReference type="RefSeq" id="WP_229384807.1">
    <property type="nucleotide sequence ID" value="NZ_JAGTTN010000003.1"/>
</dbReference>
<dbReference type="PANTHER" id="PTHR21716:SF53">
    <property type="entry name" value="PERMEASE PERM-RELATED"/>
    <property type="match status" value="1"/>
</dbReference>
<evidence type="ECO:0000313" key="9">
    <source>
        <dbReference type="EMBL" id="MCC2032855.1"/>
    </source>
</evidence>
<feature type="transmembrane region" description="Helical" evidence="8">
    <location>
        <begin position="252"/>
        <end position="275"/>
    </location>
</feature>
<gene>
    <name evidence="9" type="ORF">KEC57_11770</name>
</gene>
<reference evidence="9" key="1">
    <citation type="submission" date="2021-04" db="EMBL/GenBank/DDBJ databases">
        <title>Microbacterium tenobrionis sp. nov. and Microbacterium allomyrinae sp. nov., isolated from larvae of Tenobrio molitor and Allomyrina dichotoma, respectively.</title>
        <authorList>
            <person name="Lee S.D."/>
        </authorList>
    </citation>
    <scope>NUCLEOTIDE SEQUENCE</scope>
    <source>
        <strain evidence="9">BWT-G7</strain>
    </source>
</reference>
<comment type="caution">
    <text evidence="9">The sequence shown here is derived from an EMBL/GenBank/DDBJ whole genome shotgun (WGS) entry which is preliminary data.</text>
</comment>
<dbReference type="Pfam" id="PF01594">
    <property type="entry name" value="AI-2E_transport"/>
    <property type="match status" value="1"/>
</dbReference>
<name>A0A9X1LWS1_9MICO</name>
<evidence type="ECO:0000256" key="6">
    <source>
        <dbReference type="ARBA" id="ARBA00022989"/>
    </source>
</evidence>
<dbReference type="Proteomes" id="UP001139354">
    <property type="component" value="Unassembled WGS sequence"/>
</dbReference>
<keyword evidence="5 8" id="KW-0812">Transmembrane</keyword>
<keyword evidence="7 8" id="KW-0472">Membrane</keyword>
<keyword evidence="4" id="KW-1003">Cell membrane</keyword>
<feature type="transmembrane region" description="Helical" evidence="8">
    <location>
        <begin position="109"/>
        <end position="130"/>
    </location>
</feature>
<feature type="transmembrane region" description="Helical" evidence="8">
    <location>
        <begin position="53"/>
        <end position="73"/>
    </location>
</feature>
<comment type="similarity">
    <text evidence="2">Belongs to the autoinducer-2 exporter (AI-2E) (TC 2.A.86) family.</text>
</comment>
<organism evidence="9 10">
    <name type="scientific">Microbacterium allomyrinae</name>
    <dbReference type="NCBI Taxonomy" id="2830666"/>
    <lineage>
        <taxon>Bacteria</taxon>
        <taxon>Bacillati</taxon>
        <taxon>Actinomycetota</taxon>
        <taxon>Actinomycetes</taxon>
        <taxon>Micrococcales</taxon>
        <taxon>Microbacteriaceae</taxon>
        <taxon>Microbacterium</taxon>
    </lineage>
</organism>
<dbReference type="GO" id="GO:0055085">
    <property type="term" value="P:transmembrane transport"/>
    <property type="evidence" value="ECO:0007669"/>
    <property type="project" value="TreeGrafter"/>
</dbReference>
<evidence type="ECO:0000313" key="10">
    <source>
        <dbReference type="Proteomes" id="UP001139354"/>
    </source>
</evidence>
<feature type="transmembrane region" description="Helical" evidence="8">
    <location>
        <begin position="350"/>
        <end position="381"/>
    </location>
</feature>
<sequence>MTDGTPASAPLAADPHAGTDAAVVPADATTTTTSPDATERSPKSFWARLDSPFTVGFLLTLGGLAAALLGIALSNIATVLIYIALAMFAALGLDPLLKWFERHHVSRTWAIVIVFFIFAVVAVGLLWLVVPTLIEQIGEFITSIPSTITNFEQSDFYHWLEGYFGEGLTTLVDEIQKFLTNPANIAAISGGLLKVGVGIATAVSGLLIIVVLTLYFVASLPSIKESLVRFAPARNRIKVHAMTDEITDSIGAYLMGMVVLAFFNSIVAFLLHLFLGLPYPLLMGVLAFSITIIPLVGPVLYWITATVLALFTSPVAALIFGIAYLIYIQIEAYVITPRVMSKAISIPGSLVVIGALIGGTLLGLLGALIAVPVTASILLIIKQVFIPKQDAKL</sequence>
<dbReference type="InterPro" id="IPR002549">
    <property type="entry name" value="AI-2E-like"/>
</dbReference>
<evidence type="ECO:0000256" key="4">
    <source>
        <dbReference type="ARBA" id="ARBA00022475"/>
    </source>
</evidence>
<feature type="transmembrane region" description="Helical" evidence="8">
    <location>
        <begin position="79"/>
        <end position="97"/>
    </location>
</feature>
<keyword evidence="6 8" id="KW-1133">Transmembrane helix</keyword>
<dbReference type="EMBL" id="JAGTTN010000003">
    <property type="protein sequence ID" value="MCC2032855.1"/>
    <property type="molecule type" value="Genomic_DNA"/>
</dbReference>
<evidence type="ECO:0000256" key="8">
    <source>
        <dbReference type="SAM" id="Phobius"/>
    </source>
</evidence>
<evidence type="ECO:0000256" key="7">
    <source>
        <dbReference type="ARBA" id="ARBA00023136"/>
    </source>
</evidence>